<dbReference type="PANTHER" id="PTHR47017:SF1">
    <property type="entry name" value="ACYL-COA"/>
    <property type="match status" value="1"/>
</dbReference>
<dbReference type="EMBL" id="FOFT01000003">
    <property type="protein sequence ID" value="SEQ94133.1"/>
    <property type="molecule type" value="Genomic_DNA"/>
</dbReference>
<organism evidence="2 3">
    <name type="scientific">Lentzea flaviverrucosa</name>
    <dbReference type="NCBI Taxonomy" id="200379"/>
    <lineage>
        <taxon>Bacteria</taxon>
        <taxon>Bacillati</taxon>
        <taxon>Actinomycetota</taxon>
        <taxon>Actinomycetes</taxon>
        <taxon>Pseudonocardiales</taxon>
        <taxon>Pseudonocardiaceae</taxon>
        <taxon>Lentzea</taxon>
    </lineage>
</organism>
<accession>A0A1H9K5E6</accession>
<dbReference type="SUPFAM" id="SSF55729">
    <property type="entry name" value="Acyl-CoA N-acyltransferases (Nat)"/>
    <property type="match status" value="1"/>
</dbReference>
<evidence type="ECO:0000313" key="2">
    <source>
        <dbReference type="EMBL" id="SEQ94133.1"/>
    </source>
</evidence>
<dbReference type="AlphaFoldDB" id="A0A1H9K5E6"/>
<reference evidence="3" key="1">
    <citation type="submission" date="2016-10" db="EMBL/GenBank/DDBJ databases">
        <authorList>
            <person name="Varghese N."/>
            <person name="Submissions S."/>
        </authorList>
    </citation>
    <scope>NUCLEOTIDE SEQUENCE [LARGE SCALE GENOMIC DNA]</scope>
    <source>
        <strain evidence="3">CGMCC 4.578</strain>
    </source>
</reference>
<protein>
    <recommendedName>
        <fullName evidence="1">BioF2-like acetyltransferase domain-containing protein</fullName>
    </recommendedName>
</protein>
<dbReference type="PANTHER" id="PTHR47017">
    <property type="entry name" value="ACYL-COA"/>
    <property type="match status" value="1"/>
</dbReference>
<dbReference type="InterPro" id="IPR038740">
    <property type="entry name" value="BioF2-like_GNAT_dom"/>
</dbReference>
<name>A0A1H9K5E6_9PSEU</name>
<feature type="domain" description="BioF2-like acetyltransferase" evidence="1">
    <location>
        <begin position="176"/>
        <end position="312"/>
    </location>
</feature>
<proteinExistence type="predicted"/>
<keyword evidence="3" id="KW-1185">Reference proteome</keyword>
<evidence type="ECO:0000259" key="1">
    <source>
        <dbReference type="Pfam" id="PF13480"/>
    </source>
</evidence>
<dbReference type="Pfam" id="PF13480">
    <property type="entry name" value="Acetyltransf_6"/>
    <property type="match status" value="1"/>
</dbReference>
<dbReference type="Proteomes" id="UP000199028">
    <property type="component" value="Unassembled WGS sequence"/>
</dbReference>
<dbReference type="Gene3D" id="3.40.630.30">
    <property type="match status" value="1"/>
</dbReference>
<dbReference type="InterPro" id="IPR016181">
    <property type="entry name" value="Acyl_CoA_acyltransferase"/>
</dbReference>
<evidence type="ECO:0000313" key="3">
    <source>
        <dbReference type="Proteomes" id="UP000199028"/>
    </source>
</evidence>
<gene>
    <name evidence="2" type="ORF">SAMN05216195_103477</name>
</gene>
<sequence>MHVEFSNSIREIDSADWDSVVRQAGAPVFYRHAFVSAYEQSPLTTVDAFAYFVARDGGTPVAVMPAYLQTAANPLRLLHEVYPEAVGEPALLSHTWHCYDAHVPATTQVLPRLLDSMIRTASILGARWCGFMNVQRGGTLSQALRAAGLPARHLTDRWATGLTTYEQYLAGLSLRARANLRRNERRSAEAGVTVEALPVDHASLDEITLLCAKTASRFEDNGYHPGTTFARFVAALGDLVHVIEVRQRGRLVAAGVCLTDATRFHTWTCGVDYGVEGNYSPYGALFAESVRLAIRLGLSTLEGGRGNAPFKRRHGLSPRHLDAVLFRT</sequence>